<proteinExistence type="predicted"/>
<sequence>MTCSLSLHSGGPLLTAPGSFFSEASMSPPNRSAFPGSASLATWPRVPRSSAAAVSLTKKELRSWTQSRTSVKV</sequence>
<dbReference type="Proteomes" id="UP000694406">
    <property type="component" value="Unplaced"/>
</dbReference>
<evidence type="ECO:0000313" key="1">
    <source>
        <dbReference type="Ensembl" id="ENSLLTP00000001501.1"/>
    </source>
</evidence>
<dbReference type="AlphaFoldDB" id="A0A8C5RHH2"/>
<reference evidence="1" key="1">
    <citation type="submission" date="2025-08" db="UniProtKB">
        <authorList>
            <consortium name="Ensembl"/>
        </authorList>
    </citation>
    <scope>IDENTIFICATION</scope>
</reference>
<keyword evidence="2" id="KW-1185">Reference proteome</keyword>
<reference evidence="1" key="2">
    <citation type="submission" date="2025-09" db="UniProtKB">
        <authorList>
            <consortium name="Ensembl"/>
        </authorList>
    </citation>
    <scope>IDENTIFICATION</scope>
</reference>
<dbReference type="Ensembl" id="ENSLLTT00000001559.1">
    <property type="protein sequence ID" value="ENSLLTP00000001501.1"/>
    <property type="gene ID" value="ENSLLTG00000001166.1"/>
</dbReference>
<protein>
    <submittedName>
        <fullName evidence="1">Uncharacterized protein</fullName>
    </submittedName>
</protein>
<accession>A0A8C5RHH2</accession>
<name>A0A8C5RHH2_LATLA</name>
<organism evidence="1 2">
    <name type="scientific">Laticauda laticaudata</name>
    <name type="common">Blue-ringed sea krait</name>
    <name type="synonym">Blue-lipped sea krait</name>
    <dbReference type="NCBI Taxonomy" id="8630"/>
    <lineage>
        <taxon>Eukaryota</taxon>
        <taxon>Metazoa</taxon>
        <taxon>Chordata</taxon>
        <taxon>Craniata</taxon>
        <taxon>Vertebrata</taxon>
        <taxon>Euteleostomi</taxon>
        <taxon>Lepidosauria</taxon>
        <taxon>Squamata</taxon>
        <taxon>Bifurcata</taxon>
        <taxon>Unidentata</taxon>
        <taxon>Episquamata</taxon>
        <taxon>Toxicofera</taxon>
        <taxon>Serpentes</taxon>
        <taxon>Colubroidea</taxon>
        <taxon>Elapidae</taxon>
        <taxon>Laticaudinae</taxon>
        <taxon>Laticauda</taxon>
    </lineage>
</organism>
<evidence type="ECO:0000313" key="2">
    <source>
        <dbReference type="Proteomes" id="UP000694406"/>
    </source>
</evidence>